<dbReference type="InterPro" id="IPR036046">
    <property type="entry name" value="Acylphosphatase-like_dom_sf"/>
</dbReference>
<dbReference type="SUPFAM" id="SSF54975">
    <property type="entry name" value="Acylphosphatase/BLUF domain-like"/>
    <property type="match status" value="1"/>
</dbReference>
<sequence length="141" mass="15737">MLVRLLYVSRASERELEASIESIMASARQHNLQNGITGILCYGGGIYVQAIEGGRVAVNRLYRQIVADARHSDVELLHYEEITERRFGGWTMGQVNLSRLNTSVVLKYCEKPEFDPYGMSGRVSLALLEELMATACIIGRA</sequence>
<dbReference type="OrthoDB" id="557705at2"/>
<dbReference type="GO" id="GO:0009882">
    <property type="term" value="F:blue light photoreceptor activity"/>
    <property type="evidence" value="ECO:0007669"/>
    <property type="project" value="InterPro"/>
</dbReference>
<feature type="domain" description="BLUF" evidence="1">
    <location>
        <begin position="2"/>
        <end position="93"/>
    </location>
</feature>
<keyword evidence="3" id="KW-1185">Reference proteome</keyword>
<dbReference type="EMBL" id="AP014568">
    <property type="protein sequence ID" value="BAO80690.1"/>
    <property type="molecule type" value="Genomic_DNA"/>
</dbReference>
<dbReference type="Proteomes" id="UP000067461">
    <property type="component" value="Chromosome"/>
</dbReference>
<dbReference type="GO" id="GO:0071949">
    <property type="term" value="F:FAD binding"/>
    <property type="evidence" value="ECO:0007669"/>
    <property type="project" value="InterPro"/>
</dbReference>
<name>A0A060NIE8_9BURK</name>
<dbReference type="HOGENOM" id="CLU_097099_1_1_4"/>
<dbReference type="Gene3D" id="3.30.70.100">
    <property type="match status" value="1"/>
</dbReference>
<accession>A0A060NIE8</accession>
<dbReference type="SMART" id="SM01034">
    <property type="entry name" value="BLUF"/>
    <property type="match status" value="1"/>
</dbReference>
<protein>
    <recommendedName>
        <fullName evidence="1">BLUF domain-containing protein</fullName>
    </recommendedName>
</protein>
<dbReference type="Pfam" id="PF04940">
    <property type="entry name" value="BLUF"/>
    <property type="match status" value="1"/>
</dbReference>
<dbReference type="PROSITE" id="PS50925">
    <property type="entry name" value="BLUF"/>
    <property type="match status" value="1"/>
</dbReference>
<proteinExistence type="predicted"/>
<evidence type="ECO:0000259" key="1">
    <source>
        <dbReference type="PROSITE" id="PS50925"/>
    </source>
</evidence>
<organism evidence="2 3">
    <name type="scientific">Serpentinimonas raichei</name>
    <dbReference type="NCBI Taxonomy" id="1458425"/>
    <lineage>
        <taxon>Bacteria</taxon>
        <taxon>Pseudomonadati</taxon>
        <taxon>Pseudomonadota</taxon>
        <taxon>Betaproteobacteria</taxon>
        <taxon>Burkholderiales</taxon>
        <taxon>Comamonadaceae</taxon>
        <taxon>Serpentinimonas</taxon>
    </lineage>
</organism>
<dbReference type="InterPro" id="IPR007024">
    <property type="entry name" value="BLUF_domain"/>
</dbReference>
<dbReference type="RefSeq" id="WP_045531153.1">
    <property type="nucleotide sequence ID" value="NZ_AP014568.1"/>
</dbReference>
<dbReference type="KEGG" id="cbaa:SRAA_0836"/>
<gene>
    <name evidence="2" type="ORF">SRAA_0836</name>
</gene>
<reference evidence="2 3" key="1">
    <citation type="journal article" date="2014" name="Nat. Commun.">
        <title>Physiological and genomic features of highly alkaliphilic hydrogen-utilizing Betaproteobacteria from a continental serpentinizing site.</title>
        <authorList>
            <person name="Suzuki S."/>
            <person name="Kuenen J.G."/>
            <person name="Schipper K."/>
            <person name="van der Velde S."/>
            <person name="Ishii S."/>
            <person name="Wu A."/>
            <person name="Sorokin D.Y."/>
            <person name="Tenney A."/>
            <person name="Meng X.Y."/>
            <person name="Morrill P.L."/>
            <person name="Kamagata Y."/>
            <person name="Muyzer G."/>
            <person name="Nealson K.H."/>
        </authorList>
    </citation>
    <scope>NUCLEOTIDE SEQUENCE [LARGE SCALE GENOMIC DNA]</scope>
    <source>
        <strain evidence="2 3">A1</strain>
    </source>
</reference>
<evidence type="ECO:0000313" key="2">
    <source>
        <dbReference type="EMBL" id="BAO80690.1"/>
    </source>
</evidence>
<evidence type="ECO:0000313" key="3">
    <source>
        <dbReference type="Proteomes" id="UP000067461"/>
    </source>
</evidence>
<dbReference type="STRING" id="1458425.SRAA_0836"/>
<dbReference type="AlphaFoldDB" id="A0A060NIE8"/>